<keyword evidence="4" id="KW-1133">Transmembrane helix</keyword>
<dbReference type="Proteomes" id="UP001301769">
    <property type="component" value="Unassembled WGS sequence"/>
</dbReference>
<gene>
    <name evidence="9" type="ORF">QBC37DRAFT_323660</name>
</gene>
<dbReference type="GO" id="GO:0016020">
    <property type="term" value="C:membrane"/>
    <property type="evidence" value="ECO:0007669"/>
    <property type="project" value="UniProtKB-SubCell"/>
</dbReference>
<reference evidence="9" key="2">
    <citation type="submission" date="2023-05" db="EMBL/GenBank/DDBJ databases">
        <authorList>
            <consortium name="Lawrence Berkeley National Laboratory"/>
            <person name="Steindorff A."/>
            <person name="Hensen N."/>
            <person name="Bonometti L."/>
            <person name="Westerberg I."/>
            <person name="Brannstrom I.O."/>
            <person name="Guillou S."/>
            <person name="Cros-Aarteil S."/>
            <person name="Calhoun S."/>
            <person name="Haridas S."/>
            <person name="Kuo A."/>
            <person name="Mondo S."/>
            <person name="Pangilinan J."/>
            <person name="Riley R."/>
            <person name="Labutti K."/>
            <person name="Andreopoulos B."/>
            <person name="Lipzen A."/>
            <person name="Chen C."/>
            <person name="Yanf M."/>
            <person name="Daum C."/>
            <person name="Ng V."/>
            <person name="Clum A."/>
            <person name="Ohm R."/>
            <person name="Martin F."/>
            <person name="Silar P."/>
            <person name="Natvig D."/>
            <person name="Lalanne C."/>
            <person name="Gautier V."/>
            <person name="Ament-Velasquez S.L."/>
            <person name="Kruys A."/>
            <person name="Hutchinson M.I."/>
            <person name="Powell A.J."/>
            <person name="Barry K."/>
            <person name="Miller A.N."/>
            <person name="Grigoriev I.V."/>
            <person name="Debuchy R."/>
            <person name="Gladieux P."/>
            <person name="Thoren M.H."/>
            <person name="Johannesson H."/>
        </authorList>
    </citation>
    <scope>NUCLEOTIDE SEQUENCE</scope>
    <source>
        <strain evidence="9">PSN293</strain>
    </source>
</reference>
<evidence type="ECO:0000256" key="5">
    <source>
        <dbReference type="ARBA" id="ARBA00023026"/>
    </source>
</evidence>
<sequence>MGGGSSRGSFETGWATDFADARASIEVVETRFTGAPAFYDNGTMYIPHPDPVRYTGDPRKYPEVDVNWEKLLAGRYFRVTAEEAKATFGKDWHDYFDPKYGAYLTGIDMFHTLHCINHIRREYYPDYYEDGKYEDQHEVEMHRDHCLEQLRQYIMCHGDMTPIPTKYYKGLGRNYVLSDAPHTCRNFEKLQSWMMERYNGSTQVFPYNQTDYDYLLEE</sequence>
<proteinExistence type="inferred from homology"/>
<evidence type="ECO:0000256" key="2">
    <source>
        <dbReference type="ARBA" id="ARBA00004685"/>
    </source>
</evidence>
<evidence type="ECO:0000256" key="3">
    <source>
        <dbReference type="ARBA" id="ARBA00022692"/>
    </source>
</evidence>
<organism evidence="9 10">
    <name type="scientific">Rhypophila decipiens</name>
    <dbReference type="NCBI Taxonomy" id="261697"/>
    <lineage>
        <taxon>Eukaryota</taxon>
        <taxon>Fungi</taxon>
        <taxon>Dikarya</taxon>
        <taxon>Ascomycota</taxon>
        <taxon>Pezizomycotina</taxon>
        <taxon>Sordariomycetes</taxon>
        <taxon>Sordariomycetidae</taxon>
        <taxon>Sordariales</taxon>
        <taxon>Naviculisporaceae</taxon>
        <taxon>Rhypophila</taxon>
    </lineage>
</organism>
<evidence type="ECO:0000256" key="8">
    <source>
        <dbReference type="ARBA" id="ARBA00035112"/>
    </source>
</evidence>
<comment type="subcellular location">
    <subcellularLocation>
        <location evidence="1">Membrane</location>
        <topology evidence="1">Single-pass membrane protein</topology>
    </subcellularLocation>
</comment>
<evidence type="ECO:0000256" key="6">
    <source>
        <dbReference type="ARBA" id="ARBA00023136"/>
    </source>
</evidence>
<comment type="caution">
    <text evidence="9">The sequence shown here is derived from an EMBL/GenBank/DDBJ whole genome shotgun (WGS) entry which is preliminary data.</text>
</comment>
<evidence type="ECO:0000313" key="9">
    <source>
        <dbReference type="EMBL" id="KAK4209614.1"/>
    </source>
</evidence>
<dbReference type="Pfam" id="PF11807">
    <property type="entry name" value="UstYa"/>
    <property type="match status" value="1"/>
</dbReference>
<keyword evidence="10" id="KW-1185">Reference proteome</keyword>
<keyword evidence="5" id="KW-0843">Virulence</keyword>
<protein>
    <submittedName>
        <fullName evidence="9">Uncharacterized protein</fullName>
    </submittedName>
</protein>
<name>A0AAN6XZ57_9PEZI</name>
<comment type="pathway">
    <text evidence="2">Mycotoxin biosynthesis.</text>
</comment>
<keyword evidence="3" id="KW-0812">Transmembrane</keyword>
<dbReference type="PANTHER" id="PTHR33365">
    <property type="entry name" value="YALI0B05434P"/>
    <property type="match status" value="1"/>
</dbReference>
<accession>A0AAN6XZ57</accession>
<dbReference type="InterPro" id="IPR021765">
    <property type="entry name" value="UstYa-like"/>
</dbReference>
<evidence type="ECO:0000256" key="7">
    <source>
        <dbReference type="ARBA" id="ARBA00023180"/>
    </source>
</evidence>
<evidence type="ECO:0000313" key="10">
    <source>
        <dbReference type="Proteomes" id="UP001301769"/>
    </source>
</evidence>
<dbReference type="AlphaFoldDB" id="A0AAN6XZ57"/>
<dbReference type="GO" id="GO:0043386">
    <property type="term" value="P:mycotoxin biosynthetic process"/>
    <property type="evidence" value="ECO:0007669"/>
    <property type="project" value="InterPro"/>
</dbReference>
<evidence type="ECO:0000256" key="1">
    <source>
        <dbReference type="ARBA" id="ARBA00004167"/>
    </source>
</evidence>
<keyword evidence="6" id="KW-0472">Membrane</keyword>
<dbReference type="EMBL" id="MU858199">
    <property type="protein sequence ID" value="KAK4209614.1"/>
    <property type="molecule type" value="Genomic_DNA"/>
</dbReference>
<dbReference type="PANTHER" id="PTHR33365:SF4">
    <property type="entry name" value="CYCLOCHLOROTINE BIOSYNTHESIS PROTEIN O"/>
    <property type="match status" value="1"/>
</dbReference>
<reference evidence="9" key="1">
    <citation type="journal article" date="2023" name="Mol. Phylogenet. Evol.">
        <title>Genome-scale phylogeny and comparative genomics of the fungal order Sordariales.</title>
        <authorList>
            <person name="Hensen N."/>
            <person name="Bonometti L."/>
            <person name="Westerberg I."/>
            <person name="Brannstrom I.O."/>
            <person name="Guillou S."/>
            <person name="Cros-Aarteil S."/>
            <person name="Calhoun S."/>
            <person name="Haridas S."/>
            <person name="Kuo A."/>
            <person name="Mondo S."/>
            <person name="Pangilinan J."/>
            <person name="Riley R."/>
            <person name="LaButti K."/>
            <person name="Andreopoulos B."/>
            <person name="Lipzen A."/>
            <person name="Chen C."/>
            <person name="Yan M."/>
            <person name="Daum C."/>
            <person name="Ng V."/>
            <person name="Clum A."/>
            <person name="Steindorff A."/>
            <person name="Ohm R.A."/>
            <person name="Martin F."/>
            <person name="Silar P."/>
            <person name="Natvig D.O."/>
            <person name="Lalanne C."/>
            <person name="Gautier V."/>
            <person name="Ament-Velasquez S.L."/>
            <person name="Kruys A."/>
            <person name="Hutchinson M.I."/>
            <person name="Powell A.J."/>
            <person name="Barry K."/>
            <person name="Miller A.N."/>
            <person name="Grigoriev I.V."/>
            <person name="Debuchy R."/>
            <person name="Gladieux P."/>
            <person name="Hiltunen Thoren M."/>
            <person name="Johannesson H."/>
        </authorList>
    </citation>
    <scope>NUCLEOTIDE SEQUENCE</scope>
    <source>
        <strain evidence="9">PSN293</strain>
    </source>
</reference>
<comment type="similarity">
    <text evidence="8">Belongs to the ustYa family.</text>
</comment>
<evidence type="ECO:0000256" key="4">
    <source>
        <dbReference type="ARBA" id="ARBA00022989"/>
    </source>
</evidence>
<keyword evidence="7" id="KW-0325">Glycoprotein</keyword>